<dbReference type="Proteomes" id="UP001226389">
    <property type="component" value="Unassembled WGS sequence"/>
</dbReference>
<dbReference type="RefSeq" id="WP_307488637.1">
    <property type="nucleotide sequence ID" value="NZ_JAUSSY010000003.1"/>
</dbReference>
<protein>
    <recommendedName>
        <fullName evidence="4">Calcineurin-like phosphoesterase family protein</fullName>
    </recommendedName>
</protein>
<evidence type="ECO:0000313" key="2">
    <source>
        <dbReference type="EMBL" id="MDQ0117884.1"/>
    </source>
</evidence>
<dbReference type="EMBL" id="JAUSSY010000003">
    <property type="protein sequence ID" value="MDQ0117884.1"/>
    <property type="molecule type" value="Genomic_DNA"/>
</dbReference>
<accession>A0ABT9UHJ4</accession>
<organism evidence="2 3">
    <name type="scientific">Pseudarthrobacter defluvii</name>
    <dbReference type="NCBI Taxonomy" id="410837"/>
    <lineage>
        <taxon>Bacteria</taxon>
        <taxon>Bacillati</taxon>
        <taxon>Actinomycetota</taxon>
        <taxon>Actinomycetes</taxon>
        <taxon>Micrococcales</taxon>
        <taxon>Micrococcaceae</taxon>
        <taxon>Pseudarthrobacter</taxon>
    </lineage>
</organism>
<reference evidence="2 3" key="1">
    <citation type="submission" date="2023-07" db="EMBL/GenBank/DDBJ databases">
        <title>Sorghum-associated microbial communities from plants grown in Nebraska, USA.</title>
        <authorList>
            <person name="Schachtman D."/>
        </authorList>
    </citation>
    <scope>NUCLEOTIDE SEQUENCE [LARGE SCALE GENOMIC DNA]</scope>
    <source>
        <strain evidence="2 3">DS994</strain>
    </source>
</reference>
<proteinExistence type="predicted"/>
<comment type="caution">
    <text evidence="2">The sequence shown here is derived from an EMBL/GenBank/DDBJ whole genome shotgun (WGS) entry which is preliminary data.</text>
</comment>
<dbReference type="Gene3D" id="3.60.21.10">
    <property type="match status" value="1"/>
</dbReference>
<gene>
    <name evidence="2" type="ORF">J2T22_001057</name>
</gene>
<name>A0ABT9UHJ4_9MICC</name>
<evidence type="ECO:0000256" key="1">
    <source>
        <dbReference type="ARBA" id="ARBA00022729"/>
    </source>
</evidence>
<sequence>MNPPANTDPDSPSGRNGAAITKLVRTNDIDAFLGLGDFQYSTGRCEDYVNFWKPLWGGTLPRMYWVSGPNHDWEPGRNEDLDNFMNGQCPGSPDKAAINEERGFIANGQPYSRDFGKWHFAFLPSALWRYDTAEAKAATGWLDKDLAAAEAAGQHLAVVYHEPYFTSETSEHRRTAAQKPWIDVMWKHRVRLTLSGSQHNYERSCPVNKADQCVDEGMTAFQVSTGGIDLRPFTSSPPYIAKRFSDTHGFLRLTLHADGSFDWNFVATTGSGEDSGTRSAP</sequence>
<dbReference type="SUPFAM" id="SSF56300">
    <property type="entry name" value="Metallo-dependent phosphatases"/>
    <property type="match status" value="1"/>
</dbReference>
<dbReference type="InterPro" id="IPR029052">
    <property type="entry name" value="Metallo-depent_PP-like"/>
</dbReference>
<dbReference type="PANTHER" id="PTHR22953:SF153">
    <property type="entry name" value="PURPLE ACID PHOSPHATASE"/>
    <property type="match status" value="1"/>
</dbReference>
<keyword evidence="1" id="KW-0732">Signal</keyword>
<keyword evidence="3" id="KW-1185">Reference proteome</keyword>
<dbReference type="InterPro" id="IPR039331">
    <property type="entry name" value="PAPs-like"/>
</dbReference>
<evidence type="ECO:0000313" key="3">
    <source>
        <dbReference type="Proteomes" id="UP001226389"/>
    </source>
</evidence>
<dbReference type="PANTHER" id="PTHR22953">
    <property type="entry name" value="ACID PHOSPHATASE RELATED"/>
    <property type="match status" value="1"/>
</dbReference>
<evidence type="ECO:0008006" key="4">
    <source>
        <dbReference type="Google" id="ProtNLM"/>
    </source>
</evidence>